<comment type="similarity">
    <text evidence="3">Belongs to the peptidase M24B family.</text>
</comment>
<feature type="region of interest" description="Disordered" evidence="10">
    <location>
        <begin position="1"/>
        <end position="26"/>
    </location>
</feature>
<evidence type="ECO:0000256" key="6">
    <source>
        <dbReference type="ARBA" id="ARBA00022723"/>
    </source>
</evidence>
<comment type="caution">
    <text evidence="12">The sequence shown here is derived from an EMBL/GenBank/DDBJ whole genome shotgun (WGS) entry which is preliminary data.</text>
</comment>
<dbReference type="InterPro" id="IPR052433">
    <property type="entry name" value="X-Pro_dipept-like"/>
</dbReference>
<evidence type="ECO:0000256" key="2">
    <source>
        <dbReference type="ARBA" id="ARBA00001936"/>
    </source>
</evidence>
<dbReference type="Gene3D" id="3.90.230.10">
    <property type="entry name" value="Creatinase/methionine aminopeptidase superfamily"/>
    <property type="match status" value="1"/>
</dbReference>
<feature type="domain" description="Aminopeptidase P N-terminal" evidence="11">
    <location>
        <begin position="58"/>
        <end position="189"/>
    </location>
</feature>
<accession>A0A2A2AVB6</accession>
<proteinExistence type="inferred from homology"/>
<reference evidence="12 13" key="1">
    <citation type="submission" date="2017-08" db="EMBL/GenBank/DDBJ databases">
        <title>WGS of Clinical strains of the CDC Group NO-1 linked to zoonotic infections in humans.</title>
        <authorList>
            <person name="Bernier A.-M."/>
            <person name="Bernard K."/>
        </authorList>
    </citation>
    <scope>NUCLEOTIDE SEQUENCE [LARGE SCALE GENOMIC DNA]</scope>
    <source>
        <strain evidence="12 13">NML79-0751</strain>
    </source>
</reference>
<gene>
    <name evidence="12" type="ORF">CK623_01610</name>
</gene>
<evidence type="ECO:0000256" key="5">
    <source>
        <dbReference type="ARBA" id="ARBA00022670"/>
    </source>
</evidence>
<dbReference type="Proteomes" id="UP000218644">
    <property type="component" value="Unassembled WGS sequence"/>
</dbReference>
<comment type="cofactor">
    <cofactor evidence="2">
        <name>Mn(2+)</name>
        <dbReference type="ChEBI" id="CHEBI:29035"/>
    </cofactor>
</comment>
<dbReference type="GO" id="GO:0005829">
    <property type="term" value="C:cytosol"/>
    <property type="evidence" value="ECO:0007669"/>
    <property type="project" value="TreeGrafter"/>
</dbReference>
<evidence type="ECO:0000256" key="1">
    <source>
        <dbReference type="ARBA" id="ARBA00001424"/>
    </source>
</evidence>
<keyword evidence="8" id="KW-0482">Metalloprotease</keyword>
<dbReference type="SUPFAM" id="SSF53092">
    <property type="entry name" value="Creatinase/prolidase N-terminal domain"/>
    <property type="match status" value="1"/>
</dbReference>
<keyword evidence="5" id="KW-0645">Protease</keyword>
<sequence>MHRRLPGRPARRAGFAARPRPSPSPGWGRAIARPLACQPSRLAFCFFHPIAMHHRPDFDATPYIQRRQRLAASLPPGSVALIPTARECIRNRDSHFPYRHDSYFYYLSGFTEPDALLVLHADGQSLLLCQPKDLEREIWDGYRLGPQAAIPTLGVDEADSIEQLDARLPALLENKSAIYYPFATHAGLAAQLERWLERVRARARYGAQVPAAQHDLCELLDEMRLVKDAHEIAAIGRACQISAQAHIRAMQCSARLLAAGADAREYHLEAELLHSFRQHGAQGPAYNSIVAAGANACVLHYRASDAALRPGELVLIDAGCELDGYASDITRTFPADGRFSGAQRALYELVLASEEAAIAAARPGARFTDPHDAAVRVLTQGMLDLGLLDAQRVGGVDDAIEQRAYFPFYMHRTGHWMGMDVHDCGSYNEPSERGQLHERRDALSGELIRERPSRILRPGMVLTIEPGIYVRPAPGVPEAFHHIGIRIEDDALITAEGNTLLTRDAPVQPDEIEALMRA</sequence>
<dbReference type="AlphaFoldDB" id="A0A2A2AVB6"/>
<dbReference type="InterPro" id="IPR007865">
    <property type="entry name" value="Aminopep_P_N"/>
</dbReference>
<dbReference type="PANTHER" id="PTHR43226:SF4">
    <property type="entry name" value="XAA-PRO AMINOPEPTIDASE 3"/>
    <property type="match status" value="1"/>
</dbReference>
<dbReference type="EC" id="3.4.11.9" evidence="4"/>
<dbReference type="GO" id="GO:0030145">
    <property type="term" value="F:manganese ion binding"/>
    <property type="evidence" value="ECO:0007669"/>
    <property type="project" value="InterPro"/>
</dbReference>
<keyword evidence="12" id="KW-0031">Aminopeptidase</keyword>
<dbReference type="SMART" id="SM01011">
    <property type="entry name" value="AMP_N"/>
    <property type="match status" value="1"/>
</dbReference>
<dbReference type="InterPro" id="IPR029149">
    <property type="entry name" value="Creatin/AminoP/Spt16_N"/>
</dbReference>
<dbReference type="Pfam" id="PF00557">
    <property type="entry name" value="Peptidase_M24"/>
    <property type="match status" value="1"/>
</dbReference>
<dbReference type="Pfam" id="PF05195">
    <property type="entry name" value="AMP_N"/>
    <property type="match status" value="1"/>
</dbReference>
<comment type="catalytic activity">
    <reaction evidence="1">
        <text>Release of any N-terminal amino acid, including proline, that is linked to proline, even from a dipeptide or tripeptide.</text>
        <dbReference type="EC" id="3.4.11.9"/>
    </reaction>
</comment>
<dbReference type="CDD" id="cd01087">
    <property type="entry name" value="Prolidase"/>
    <property type="match status" value="1"/>
</dbReference>
<feature type="compositionally biased region" description="Low complexity" evidence="10">
    <location>
        <begin position="12"/>
        <end position="26"/>
    </location>
</feature>
<keyword evidence="9" id="KW-0464">Manganese</keyword>
<dbReference type="PANTHER" id="PTHR43226">
    <property type="entry name" value="XAA-PRO AMINOPEPTIDASE 3"/>
    <property type="match status" value="1"/>
</dbReference>
<evidence type="ECO:0000313" key="12">
    <source>
        <dbReference type="EMBL" id="PAT41634.1"/>
    </source>
</evidence>
<evidence type="ECO:0000313" key="13">
    <source>
        <dbReference type="Proteomes" id="UP000218644"/>
    </source>
</evidence>
<protein>
    <recommendedName>
        <fullName evidence="4">Xaa-Pro aminopeptidase</fullName>
        <ecNumber evidence="4">3.4.11.9</ecNumber>
    </recommendedName>
</protein>
<organism evidence="12 13">
    <name type="scientific">Vandammella animalimorsus</name>
    <dbReference type="NCBI Taxonomy" id="2029117"/>
    <lineage>
        <taxon>Bacteria</taxon>
        <taxon>Pseudomonadati</taxon>
        <taxon>Pseudomonadota</taxon>
        <taxon>Betaproteobacteria</taxon>
        <taxon>Burkholderiales</taxon>
        <taxon>Comamonadaceae</taxon>
        <taxon>Vandammella</taxon>
    </lineage>
</organism>
<keyword evidence="7" id="KW-0378">Hydrolase</keyword>
<evidence type="ECO:0000259" key="11">
    <source>
        <dbReference type="SMART" id="SM01011"/>
    </source>
</evidence>
<evidence type="ECO:0000256" key="7">
    <source>
        <dbReference type="ARBA" id="ARBA00022801"/>
    </source>
</evidence>
<feature type="compositionally biased region" description="Basic residues" evidence="10">
    <location>
        <begin position="1"/>
        <end position="11"/>
    </location>
</feature>
<dbReference type="SUPFAM" id="SSF55920">
    <property type="entry name" value="Creatinase/aminopeptidase"/>
    <property type="match status" value="1"/>
</dbReference>
<dbReference type="GO" id="GO:0006508">
    <property type="term" value="P:proteolysis"/>
    <property type="evidence" value="ECO:0007669"/>
    <property type="project" value="UniProtKB-KW"/>
</dbReference>
<evidence type="ECO:0000256" key="8">
    <source>
        <dbReference type="ARBA" id="ARBA00023049"/>
    </source>
</evidence>
<name>A0A2A2AVB6_9BURK</name>
<dbReference type="Gene3D" id="3.40.350.10">
    <property type="entry name" value="Creatinase/prolidase N-terminal domain"/>
    <property type="match status" value="1"/>
</dbReference>
<evidence type="ECO:0000256" key="4">
    <source>
        <dbReference type="ARBA" id="ARBA00012574"/>
    </source>
</evidence>
<evidence type="ECO:0000256" key="10">
    <source>
        <dbReference type="SAM" id="MobiDB-lite"/>
    </source>
</evidence>
<dbReference type="InterPro" id="IPR036005">
    <property type="entry name" value="Creatinase/aminopeptidase-like"/>
</dbReference>
<evidence type="ECO:0000256" key="3">
    <source>
        <dbReference type="ARBA" id="ARBA00008766"/>
    </source>
</evidence>
<dbReference type="InterPro" id="IPR000994">
    <property type="entry name" value="Pept_M24"/>
</dbReference>
<dbReference type="GO" id="GO:0070006">
    <property type="term" value="F:metalloaminopeptidase activity"/>
    <property type="evidence" value="ECO:0007669"/>
    <property type="project" value="InterPro"/>
</dbReference>
<keyword evidence="6" id="KW-0479">Metal-binding</keyword>
<evidence type="ECO:0000256" key="9">
    <source>
        <dbReference type="ARBA" id="ARBA00023211"/>
    </source>
</evidence>
<dbReference type="EMBL" id="NSJD01000001">
    <property type="protein sequence ID" value="PAT41634.1"/>
    <property type="molecule type" value="Genomic_DNA"/>
</dbReference>